<dbReference type="PRINTS" id="PR00081">
    <property type="entry name" value="GDHRDH"/>
</dbReference>
<dbReference type="EMBL" id="LNRQ01000002">
    <property type="protein sequence ID" value="KZN04346.1"/>
    <property type="molecule type" value="Genomic_DNA"/>
</dbReference>
<dbReference type="PRINTS" id="PR00080">
    <property type="entry name" value="SDRFAMILY"/>
</dbReference>
<dbReference type="InterPro" id="IPR002347">
    <property type="entry name" value="SDR_fam"/>
</dbReference>
<dbReference type="InterPro" id="IPR036291">
    <property type="entry name" value="NAD(P)-bd_dom_sf"/>
</dbReference>
<dbReference type="Gene3D" id="3.40.50.720">
    <property type="entry name" value="NAD(P)-binding Rossmann-like Domain"/>
    <property type="match status" value="1"/>
</dbReference>
<organism evidence="1">
    <name type="scientific">Daucus carota subsp. sativus</name>
    <name type="common">Carrot</name>
    <dbReference type="NCBI Taxonomy" id="79200"/>
    <lineage>
        <taxon>Eukaryota</taxon>
        <taxon>Viridiplantae</taxon>
        <taxon>Streptophyta</taxon>
        <taxon>Embryophyta</taxon>
        <taxon>Tracheophyta</taxon>
        <taxon>Spermatophyta</taxon>
        <taxon>Magnoliopsida</taxon>
        <taxon>eudicotyledons</taxon>
        <taxon>Gunneridae</taxon>
        <taxon>Pentapetalae</taxon>
        <taxon>asterids</taxon>
        <taxon>campanulids</taxon>
        <taxon>Apiales</taxon>
        <taxon>Apiaceae</taxon>
        <taxon>Apioideae</taxon>
        <taxon>Scandiceae</taxon>
        <taxon>Daucinae</taxon>
        <taxon>Daucus</taxon>
        <taxon>Daucus sect. Daucus</taxon>
    </lineage>
</organism>
<dbReference type="PANTHER" id="PTHR44375:SF2">
    <property type="entry name" value="BETA-KETOACYL-ACP REDUCTASE-LIKE PROTEIN-RELATED"/>
    <property type="match status" value="1"/>
</dbReference>
<sequence>MSDPQSKVSKELEPWSHLNGKVVLITGASSAARRLDLLISVCDLINAQYSETPRAVALELDVTAEPQAVEAAIQKAWSAFGQIDVLINNAGLRGSASSAMKITKEQWEHVLKVNLYGAWICSKYVALQMKASKVEGSIINISSISGLSRVQSTGSVAYSSSKAGMHALTSVMALELGAYNIRVNTIAPSIFRSEITEELLNQKWFLGVVNKIVPLPYHKSTIETAFLPLIQYLIDDSSKYVTGNIFIVDGGSSLAGVPLYSSL</sequence>
<comment type="caution">
    <text evidence="1">The sequence shown here is derived from an EMBL/GenBank/DDBJ whole genome shotgun (WGS) entry which is preliminary data.</text>
</comment>
<dbReference type="PANTHER" id="PTHR44375">
    <property type="entry name" value="BETA-KETOACYL-ACP REDUCTASE-LIKE PROTEIN-RELATED"/>
    <property type="match status" value="1"/>
</dbReference>
<dbReference type="Pfam" id="PF13561">
    <property type="entry name" value="adh_short_C2"/>
    <property type="match status" value="1"/>
</dbReference>
<dbReference type="PROSITE" id="PS00061">
    <property type="entry name" value="ADH_SHORT"/>
    <property type="match status" value="1"/>
</dbReference>
<evidence type="ECO:0008006" key="2">
    <source>
        <dbReference type="Google" id="ProtNLM"/>
    </source>
</evidence>
<protein>
    <recommendedName>
        <fullName evidence="2">3-oxoacyl-[acyl-carrier-protein] reductase</fullName>
    </recommendedName>
</protein>
<name>A0A166CUE2_DAUCS</name>
<dbReference type="CDD" id="cd05233">
    <property type="entry name" value="SDR_c"/>
    <property type="match status" value="1"/>
</dbReference>
<evidence type="ECO:0000313" key="1">
    <source>
        <dbReference type="EMBL" id="KZN04346.1"/>
    </source>
</evidence>
<proteinExistence type="predicted"/>
<dbReference type="InterPro" id="IPR020904">
    <property type="entry name" value="Sc_DH/Rdtase_CS"/>
</dbReference>
<accession>A0A166CUE2</accession>
<dbReference type="Gramene" id="KZN04346">
    <property type="protein sequence ID" value="KZN04346"/>
    <property type="gene ID" value="DCAR_005183"/>
</dbReference>
<dbReference type="SUPFAM" id="SSF51735">
    <property type="entry name" value="NAD(P)-binding Rossmann-fold domains"/>
    <property type="match status" value="1"/>
</dbReference>
<gene>
    <name evidence="1" type="ORF">DCAR_005183</name>
</gene>
<reference evidence="1" key="1">
    <citation type="journal article" date="2016" name="Nat. Genet.">
        <title>A high-quality carrot genome assembly provides new insights into carotenoid accumulation and asterid genome evolution.</title>
        <authorList>
            <person name="Iorizzo M."/>
            <person name="Ellison S."/>
            <person name="Senalik D."/>
            <person name="Zeng P."/>
            <person name="Satapoomin P."/>
            <person name="Huang J."/>
            <person name="Bowman M."/>
            <person name="Iovene M."/>
            <person name="Sanseverino W."/>
            <person name="Cavagnaro P."/>
            <person name="Yildiz M."/>
            <person name="Macko-Podgorni A."/>
            <person name="Moranska E."/>
            <person name="Grzebelus E."/>
            <person name="Grzebelus D."/>
            <person name="Ashrafi H."/>
            <person name="Zheng Z."/>
            <person name="Cheng S."/>
            <person name="Spooner D."/>
            <person name="Van Deynze A."/>
            <person name="Simon P."/>
        </authorList>
    </citation>
    <scope>NUCLEOTIDE SEQUENCE [LARGE SCALE GENOMIC DNA]</scope>
    <source>
        <tissue evidence="1">Leaf</tissue>
    </source>
</reference>
<dbReference type="AlphaFoldDB" id="A0A166CUE2"/>
<dbReference type="STRING" id="79200.A0A166CUE2"/>